<dbReference type="AlphaFoldDB" id="A0A521C963"/>
<dbReference type="InterPro" id="IPR001279">
    <property type="entry name" value="Metallo-B-lactamas"/>
</dbReference>
<dbReference type="Pfam" id="PF12706">
    <property type="entry name" value="Lactamase_B_2"/>
    <property type="match status" value="1"/>
</dbReference>
<dbReference type="EMBL" id="FXTI01000003">
    <property type="protein sequence ID" value="SMO55938.1"/>
    <property type="molecule type" value="Genomic_DNA"/>
</dbReference>
<sequence>MKWTVLGCQSPYPGPGGGTPGYLLEVSGQRILVDCGSGVLSKLGCYFQPHQLDAVWLSHLHFDHIADFFVLQYAVKTEVRLGRRKAPLTVYAPAEPADWAEKLNKYPYVLHQSIHEGQTYPFHGCEITAHRTEHAIPCYALKIQGQEKVILYGADAGPSTPWNSMCIQPDLFVCEGTFLHQDLPLQPVGHHSVLQAAMAAQRIKAHRLLLTHLYPGYSHQSLWNEASSAYSGQLSIASPGWSISL</sequence>
<gene>
    <name evidence="3" type="ORF">SAMN06264849_103207</name>
</gene>
<evidence type="ECO:0000259" key="2">
    <source>
        <dbReference type="SMART" id="SM00849"/>
    </source>
</evidence>
<protein>
    <submittedName>
        <fullName evidence="3">Ribonuclease BN, tRNA processing enzyme</fullName>
    </submittedName>
</protein>
<dbReference type="SMART" id="SM00849">
    <property type="entry name" value="Lactamase_B"/>
    <property type="match status" value="1"/>
</dbReference>
<dbReference type="Gene3D" id="3.60.15.10">
    <property type="entry name" value="Ribonuclease Z/Hydroxyacylglutathione hydrolase-like"/>
    <property type="match status" value="1"/>
</dbReference>
<keyword evidence="4" id="KW-1185">Reference proteome</keyword>
<dbReference type="InterPro" id="IPR036866">
    <property type="entry name" value="RibonucZ/Hydroxyglut_hydro"/>
</dbReference>
<dbReference type="PANTHER" id="PTHR46018:SF4">
    <property type="entry name" value="METALLO-HYDROLASE YHFI-RELATED"/>
    <property type="match status" value="1"/>
</dbReference>
<evidence type="ECO:0000313" key="3">
    <source>
        <dbReference type="EMBL" id="SMO55938.1"/>
    </source>
</evidence>
<keyword evidence="1" id="KW-0862">Zinc</keyword>
<dbReference type="RefSeq" id="WP_142504953.1">
    <property type="nucleotide sequence ID" value="NZ_FXTI01000003.1"/>
</dbReference>
<reference evidence="3 4" key="1">
    <citation type="submission" date="2017-05" db="EMBL/GenBank/DDBJ databases">
        <authorList>
            <person name="Varghese N."/>
            <person name="Submissions S."/>
        </authorList>
    </citation>
    <scope>NUCLEOTIDE SEQUENCE [LARGE SCALE GENOMIC DNA]</scope>
    <source>
        <strain evidence="3 4">DSM 45474</strain>
    </source>
</reference>
<proteinExistence type="predicted"/>
<evidence type="ECO:0000256" key="1">
    <source>
        <dbReference type="ARBA" id="ARBA00022833"/>
    </source>
</evidence>
<accession>A0A521C963</accession>
<evidence type="ECO:0000313" key="4">
    <source>
        <dbReference type="Proteomes" id="UP000315636"/>
    </source>
</evidence>
<dbReference type="OrthoDB" id="9794898at2"/>
<dbReference type="GO" id="GO:0042781">
    <property type="term" value="F:3'-tRNA processing endoribonuclease activity"/>
    <property type="evidence" value="ECO:0007669"/>
    <property type="project" value="TreeGrafter"/>
</dbReference>
<dbReference type="Proteomes" id="UP000315636">
    <property type="component" value="Unassembled WGS sequence"/>
</dbReference>
<dbReference type="SUPFAM" id="SSF56281">
    <property type="entry name" value="Metallo-hydrolase/oxidoreductase"/>
    <property type="match status" value="1"/>
</dbReference>
<feature type="domain" description="Metallo-beta-lactamase" evidence="2">
    <location>
        <begin position="18"/>
        <end position="191"/>
    </location>
</feature>
<organism evidence="3 4">
    <name type="scientific">Melghirimyces algeriensis</name>
    <dbReference type="NCBI Taxonomy" id="910412"/>
    <lineage>
        <taxon>Bacteria</taxon>
        <taxon>Bacillati</taxon>
        <taxon>Bacillota</taxon>
        <taxon>Bacilli</taxon>
        <taxon>Bacillales</taxon>
        <taxon>Thermoactinomycetaceae</taxon>
        <taxon>Melghirimyces</taxon>
    </lineage>
</organism>
<name>A0A521C963_9BACL</name>
<dbReference type="PANTHER" id="PTHR46018">
    <property type="entry name" value="ZINC PHOSPHODIESTERASE ELAC PROTEIN 1"/>
    <property type="match status" value="1"/>
</dbReference>
<dbReference type="CDD" id="cd07716">
    <property type="entry name" value="RNaseZ_short-form-like_MBL-fold"/>
    <property type="match status" value="1"/>
</dbReference>